<feature type="compositionally biased region" description="Pro residues" evidence="1">
    <location>
        <begin position="21"/>
        <end position="32"/>
    </location>
</feature>
<protein>
    <submittedName>
        <fullName evidence="2">Uncharacterized protein</fullName>
    </submittedName>
</protein>
<dbReference type="Proteomes" id="UP000245639">
    <property type="component" value="Unassembled WGS sequence"/>
</dbReference>
<accession>A0A2U1EWG7</accession>
<dbReference type="AlphaFoldDB" id="A0A2U1EWG7"/>
<evidence type="ECO:0000313" key="3">
    <source>
        <dbReference type="Proteomes" id="UP000245639"/>
    </source>
</evidence>
<feature type="compositionally biased region" description="Basic and acidic residues" evidence="1">
    <location>
        <begin position="33"/>
        <end position="50"/>
    </location>
</feature>
<dbReference type="RefSeq" id="WP_116710685.1">
    <property type="nucleotide sequence ID" value="NZ_QEKW01000018.1"/>
</dbReference>
<feature type="region of interest" description="Disordered" evidence="1">
    <location>
        <begin position="1"/>
        <end position="59"/>
    </location>
</feature>
<reference evidence="2 3" key="1">
    <citation type="submission" date="2018-04" db="EMBL/GenBank/DDBJ databases">
        <title>Genomic Encyclopedia of Type Strains, Phase IV (KMG-IV): sequencing the most valuable type-strain genomes for metagenomic binning, comparative biology and taxonomic classification.</title>
        <authorList>
            <person name="Goeker M."/>
        </authorList>
    </citation>
    <scope>NUCLEOTIDE SEQUENCE [LARGE SCALE GENOMIC DNA]</scope>
    <source>
        <strain evidence="2 3">DSM 45771</strain>
    </source>
</reference>
<organism evidence="2 3">
    <name type="scientific">Actinomycetospora cinnamomea</name>
    <dbReference type="NCBI Taxonomy" id="663609"/>
    <lineage>
        <taxon>Bacteria</taxon>
        <taxon>Bacillati</taxon>
        <taxon>Actinomycetota</taxon>
        <taxon>Actinomycetes</taxon>
        <taxon>Pseudonocardiales</taxon>
        <taxon>Pseudonocardiaceae</taxon>
        <taxon>Actinomycetospora</taxon>
    </lineage>
</organism>
<gene>
    <name evidence="2" type="ORF">C8D89_11863</name>
</gene>
<evidence type="ECO:0000256" key="1">
    <source>
        <dbReference type="SAM" id="MobiDB-lite"/>
    </source>
</evidence>
<proteinExistence type="predicted"/>
<sequence>MTVPDPGHPDARPGPTTGMDPVPPSVPPPPPGDRPDPDRPWPRDPRRPDPGDPDPGERLAFVALGRDDRRRHVVDVASGEPGDPTGLRARCGAAVEQVVPGLHVGQADCPGCVLPVHR</sequence>
<keyword evidence="3" id="KW-1185">Reference proteome</keyword>
<name>A0A2U1EWG7_9PSEU</name>
<dbReference type="OrthoDB" id="9891223at2"/>
<evidence type="ECO:0000313" key="2">
    <source>
        <dbReference type="EMBL" id="PVZ04275.1"/>
    </source>
</evidence>
<dbReference type="EMBL" id="QEKW01000018">
    <property type="protein sequence ID" value="PVZ04275.1"/>
    <property type="molecule type" value="Genomic_DNA"/>
</dbReference>
<comment type="caution">
    <text evidence="2">The sequence shown here is derived from an EMBL/GenBank/DDBJ whole genome shotgun (WGS) entry which is preliminary data.</text>
</comment>